<keyword evidence="10" id="KW-0067">ATP-binding</keyword>
<accession>A0ABQ0L2Y8</accession>
<evidence type="ECO:0000313" key="20">
    <source>
        <dbReference type="Proteomes" id="UP000815677"/>
    </source>
</evidence>
<feature type="compositionally biased region" description="Basic residues" evidence="17">
    <location>
        <begin position="257"/>
        <end position="271"/>
    </location>
</feature>
<gene>
    <name evidence="19" type="ORF">MCHLO_03081</name>
</gene>
<feature type="non-terminal residue" evidence="19">
    <location>
        <position position="574"/>
    </location>
</feature>
<keyword evidence="12" id="KW-0229">DNA integration</keyword>
<evidence type="ECO:0000256" key="7">
    <source>
        <dbReference type="ARBA" id="ARBA00022741"/>
    </source>
</evidence>
<evidence type="ECO:0000259" key="18">
    <source>
        <dbReference type="PROSITE" id="PS50158"/>
    </source>
</evidence>
<dbReference type="Pfam" id="PF22936">
    <property type="entry name" value="Pol_BBD"/>
    <property type="match status" value="1"/>
</dbReference>
<keyword evidence="13" id="KW-0695">RNA-directed DNA polymerase</keyword>
<feature type="region of interest" description="Disordered" evidence="17">
    <location>
        <begin position="42"/>
        <end position="62"/>
    </location>
</feature>
<dbReference type="InterPro" id="IPR036875">
    <property type="entry name" value="Znf_CCHC_sf"/>
</dbReference>
<evidence type="ECO:0000256" key="3">
    <source>
        <dbReference type="ARBA" id="ARBA00022670"/>
    </source>
</evidence>
<keyword evidence="20" id="KW-1185">Reference proteome</keyword>
<keyword evidence="2" id="KW-0507">mRNA processing</keyword>
<evidence type="ECO:0000256" key="15">
    <source>
        <dbReference type="ARBA" id="ARBA00023172"/>
    </source>
</evidence>
<evidence type="ECO:0000256" key="13">
    <source>
        <dbReference type="ARBA" id="ARBA00022918"/>
    </source>
</evidence>
<evidence type="ECO:0000256" key="9">
    <source>
        <dbReference type="ARBA" id="ARBA00022801"/>
    </source>
</evidence>
<evidence type="ECO:0000256" key="4">
    <source>
        <dbReference type="ARBA" id="ARBA00022695"/>
    </source>
</evidence>
<dbReference type="PANTHER" id="PTHR42648">
    <property type="entry name" value="TRANSPOSASE, PUTATIVE-RELATED"/>
    <property type="match status" value="1"/>
</dbReference>
<dbReference type="Pfam" id="PF13976">
    <property type="entry name" value="gag_pre-integrs"/>
    <property type="match status" value="1"/>
</dbReference>
<keyword evidence="16" id="KW-0862">Zinc</keyword>
<reference evidence="19" key="1">
    <citation type="submission" date="2014-09" db="EMBL/GenBank/DDBJ databases">
        <title>Genome sequence of the luminous mushroom Mycena chlorophos for searching fungal bioluminescence genes.</title>
        <authorList>
            <person name="Tanaka Y."/>
            <person name="Kasuga D."/>
            <person name="Oba Y."/>
            <person name="Hase S."/>
            <person name="Sato K."/>
            <person name="Oba Y."/>
            <person name="Sakakibara Y."/>
        </authorList>
    </citation>
    <scope>NUCLEOTIDE SEQUENCE</scope>
</reference>
<feature type="domain" description="CCHC-type" evidence="18">
    <location>
        <begin position="223"/>
        <end position="238"/>
    </location>
</feature>
<protein>
    <submittedName>
        <fullName evidence="19">Polyprotein</fullName>
    </submittedName>
</protein>
<dbReference type="Pfam" id="PF00098">
    <property type="entry name" value="zf-CCHC"/>
    <property type="match status" value="1"/>
</dbReference>
<dbReference type="SUPFAM" id="SSF53098">
    <property type="entry name" value="Ribonuclease H-like"/>
    <property type="match status" value="1"/>
</dbReference>
<dbReference type="Pfam" id="PF14223">
    <property type="entry name" value="Retrotran_gag_2"/>
    <property type="match status" value="1"/>
</dbReference>
<keyword evidence="4" id="KW-0548">Nucleotidyltransferase</keyword>
<evidence type="ECO:0000256" key="17">
    <source>
        <dbReference type="SAM" id="MobiDB-lite"/>
    </source>
</evidence>
<proteinExistence type="predicted"/>
<keyword evidence="8" id="KW-0255">Endonuclease</keyword>
<sequence>MSDAKDSDRGTIKALEGPAGFATWQVKILDLLAENDLETYVNGANKDEPKPKVAGKPDDNEKKQLAEWETKQHKALGMIRRRVGDGPMAYISSMTRGVNALTKLQSIYQPKGAISIIRLRRQLYHTACAEGEDVEAHIRTLTSTRTELVRYQSEIDDVEFAIILLTSLPTSWDNWVNGIDLTKITDAEDIIGRVIQQATRPAAKVDADTAFNANHKHTRDDACHICGRPGHYARECRQKGKTFTEQEKQANYDRYIAGKRGKSGRPRRNGKSKANVAKESEDAEETIVFMAETRGTLTKDSWLLDSGANTHICNNKSAFSSYSPLANHSIIGIGSKTAEGQGAVKLQFTVGTKTTTVTLQRVLYLPSSPHNLISLGKLTASGISVNFPNSTDADIRTKSGAKLVHCRKIGGVYALGNTKPVLSESAADPTLVFAATAARSLESWHRAFGHLSAKAVKQLADKHMVDGLNIARGSDDIPQCTACIQAKQHVEAFPKVAKREFTKIGELTFTDVCGPLSPVGIHGEEYFITFTDAATRHKKAIPIKKKSDAEREIDAYIAFVETQTGKKCKAFRFD</sequence>
<organism evidence="19 20">
    <name type="scientific">Mycena chlorophos</name>
    <name type="common">Agaric fungus</name>
    <name type="synonym">Agaricus chlorophos</name>
    <dbReference type="NCBI Taxonomy" id="658473"/>
    <lineage>
        <taxon>Eukaryota</taxon>
        <taxon>Fungi</taxon>
        <taxon>Dikarya</taxon>
        <taxon>Basidiomycota</taxon>
        <taxon>Agaricomycotina</taxon>
        <taxon>Agaricomycetes</taxon>
        <taxon>Agaricomycetidae</taxon>
        <taxon>Agaricales</taxon>
        <taxon>Marasmiineae</taxon>
        <taxon>Mycenaceae</taxon>
        <taxon>Mycena</taxon>
    </lineage>
</organism>
<keyword evidence="3" id="KW-0645">Protease</keyword>
<evidence type="ECO:0000256" key="1">
    <source>
        <dbReference type="ARBA" id="ARBA00002180"/>
    </source>
</evidence>
<keyword evidence="14" id="KW-0808">Transferase</keyword>
<evidence type="ECO:0000256" key="5">
    <source>
        <dbReference type="ARBA" id="ARBA00022722"/>
    </source>
</evidence>
<dbReference type="Proteomes" id="UP000815677">
    <property type="component" value="Unassembled WGS sequence"/>
</dbReference>
<comment type="function">
    <text evidence="1">The aspartyl protease (PR) mediates the proteolytic cleavages of the Gag and Gag-Pol polyproteins after assembly of the VLP.</text>
</comment>
<dbReference type="SMART" id="SM00343">
    <property type="entry name" value="ZnF_C2HC"/>
    <property type="match status" value="1"/>
</dbReference>
<evidence type="ECO:0000256" key="10">
    <source>
        <dbReference type="ARBA" id="ARBA00022840"/>
    </source>
</evidence>
<feature type="region of interest" description="Disordered" evidence="17">
    <location>
        <begin position="254"/>
        <end position="279"/>
    </location>
</feature>
<evidence type="ECO:0000256" key="11">
    <source>
        <dbReference type="ARBA" id="ARBA00022842"/>
    </source>
</evidence>
<keyword evidence="15" id="KW-0233">DNA recombination</keyword>
<dbReference type="InterPro" id="IPR025724">
    <property type="entry name" value="GAG-pre-integrase_dom"/>
</dbReference>
<dbReference type="InterPro" id="IPR001878">
    <property type="entry name" value="Znf_CCHC"/>
</dbReference>
<keyword evidence="6" id="KW-0479">Metal-binding</keyword>
<evidence type="ECO:0000256" key="12">
    <source>
        <dbReference type="ARBA" id="ARBA00022908"/>
    </source>
</evidence>
<name>A0ABQ0L2Y8_MYCCL</name>
<evidence type="ECO:0000256" key="2">
    <source>
        <dbReference type="ARBA" id="ARBA00022664"/>
    </source>
</evidence>
<keyword evidence="14" id="KW-0239">DNA-directed DNA polymerase</keyword>
<keyword evidence="11" id="KW-0460">Magnesium</keyword>
<dbReference type="InterPro" id="IPR054722">
    <property type="entry name" value="PolX-like_BBD"/>
</dbReference>
<evidence type="ECO:0000256" key="8">
    <source>
        <dbReference type="ARBA" id="ARBA00022759"/>
    </source>
</evidence>
<dbReference type="Gene3D" id="4.10.60.10">
    <property type="entry name" value="Zinc finger, CCHC-type"/>
    <property type="match status" value="1"/>
</dbReference>
<keyword evidence="7" id="KW-0547">Nucleotide-binding</keyword>
<evidence type="ECO:0000313" key="19">
    <source>
        <dbReference type="EMBL" id="GAT45509.1"/>
    </source>
</evidence>
<evidence type="ECO:0000256" key="6">
    <source>
        <dbReference type="ARBA" id="ARBA00022723"/>
    </source>
</evidence>
<dbReference type="PANTHER" id="PTHR42648:SF11">
    <property type="entry name" value="TRANSPOSON TY4-P GAG-POL POLYPROTEIN"/>
    <property type="match status" value="1"/>
</dbReference>
<dbReference type="InterPro" id="IPR039537">
    <property type="entry name" value="Retrotran_Ty1/copia-like"/>
</dbReference>
<dbReference type="InterPro" id="IPR012337">
    <property type="entry name" value="RNaseH-like_sf"/>
</dbReference>
<dbReference type="SUPFAM" id="SSF57756">
    <property type="entry name" value="Retrovirus zinc finger-like domains"/>
    <property type="match status" value="1"/>
</dbReference>
<dbReference type="EMBL" id="DF841407">
    <property type="protein sequence ID" value="GAT45509.1"/>
    <property type="molecule type" value="Genomic_DNA"/>
</dbReference>
<keyword evidence="9" id="KW-0378">Hydrolase</keyword>
<feature type="compositionally biased region" description="Basic and acidic residues" evidence="17">
    <location>
        <begin position="45"/>
        <end position="62"/>
    </location>
</feature>
<evidence type="ECO:0000256" key="14">
    <source>
        <dbReference type="ARBA" id="ARBA00022932"/>
    </source>
</evidence>
<keyword evidence="5" id="KW-0540">Nuclease</keyword>
<evidence type="ECO:0000256" key="16">
    <source>
        <dbReference type="PROSITE-ProRule" id="PRU00047"/>
    </source>
</evidence>
<keyword evidence="16" id="KW-0863">Zinc-finger</keyword>
<dbReference type="PROSITE" id="PS50158">
    <property type="entry name" value="ZF_CCHC"/>
    <property type="match status" value="1"/>
</dbReference>